<dbReference type="AlphaFoldDB" id="A0A4Q7LVW0"/>
<keyword evidence="12" id="KW-1185">Reference proteome</keyword>
<reference evidence="11 12" key="1">
    <citation type="submission" date="2019-02" db="EMBL/GenBank/DDBJ databases">
        <title>Genomic Encyclopedia of Type Strains, Phase IV (KMG-IV): sequencing the most valuable type-strain genomes for metagenomic binning, comparative biology and taxonomic classification.</title>
        <authorList>
            <person name="Goeker M."/>
        </authorList>
    </citation>
    <scope>NUCLEOTIDE SEQUENCE [LARGE SCALE GENOMIC DNA]</scope>
    <source>
        <strain evidence="11 12">DSM 10617</strain>
    </source>
</reference>
<proteinExistence type="predicted"/>
<protein>
    <recommendedName>
        <fullName evidence="7">Divinyl chlorophyllide a 8-vinyl-reductase, chloroplastic</fullName>
        <ecNumber evidence="6">1.3.1.75</ecNumber>
    </recommendedName>
</protein>
<keyword evidence="3" id="KW-0809">Transit peptide</keyword>
<evidence type="ECO:0000256" key="5">
    <source>
        <dbReference type="ARBA" id="ARBA00023171"/>
    </source>
</evidence>
<evidence type="ECO:0000256" key="3">
    <source>
        <dbReference type="ARBA" id="ARBA00022946"/>
    </source>
</evidence>
<evidence type="ECO:0000256" key="1">
    <source>
        <dbReference type="ARBA" id="ARBA00005173"/>
    </source>
</evidence>
<evidence type="ECO:0000256" key="7">
    <source>
        <dbReference type="ARBA" id="ARBA00024089"/>
    </source>
</evidence>
<keyword evidence="5" id="KW-0149">Chlorophyll biosynthesis</keyword>
<dbReference type="GO" id="GO:0033728">
    <property type="term" value="F:3,8-divinyl protochlorophyllide a 8-vinyl-reductase (NADPH) activity"/>
    <property type="evidence" value="ECO:0007669"/>
    <property type="project" value="UniProtKB-EC"/>
</dbReference>
<gene>
    <name evidence="11" type="ORF">EV685_0832</name>
</gene>
<evidence type="ECO:0000256" key="6">
    <source>
        <dbReference type="ARBA" id="ARBA00024059"/>
    </source>
</evidence>
<feature type="region of interest" description="Disordered" evidence="9">
    <location>
        <begin position="328"/>
        <end position="349"/>
    </location>
</feature>
<dbReference type="GO" id="GO:0015995">
    <property type="term" value="P:chlorophyll biosynthetic process"/>
    <property type="evidence" value="ECO:0007669"/>
    <property type="project" value="UniProtKB-UniPathway"/>
</dbReference>
<dbReference type="InterPro" id="IPR044201">
    <property type="entry name" value="DVR-like"/>
</dbReference>
<accession>A0A4Q7LVW0</accession>
<feature type="compositionally biased region" description="Low complexity" evidence="9">
    <location>
        <begin position="333"/>
        <end position="349"/>
    </location>
</feature>
<dbReference type="PANTHER" id="PTHR47378:SF1">
    <property type="entry name" value="DIVINYL CHLOROPHYLLIDE A 8-VINYL-REDUCTASE, CHLOROPLASTIC"/>
    <property type="match status" value="1"/>
</dbReference>
<dbReference type="OrthoDB" id="9776313at2"/>
<evidence type="ECO:0000256" key="9">
    <source>
        <dbReference type="SAM" id="MobiDB-lite"/>
    </source>
</evidence>
<comment type="caution">
    <text evidence="11">The sequence shown here is derived from an EMBL/GenBank/DDBJ whole genome shotgun (WGS) entry which is preliminary data.</text>
</comment>
<dbReference type="EMBL" id="SGWV01000007">
    <property type="protein sequence ID" value="RZS58537.1"/>
    <property type="molecule type" value="Genomic_DNA"/>
</dbReference>
<keyword evidence="2" id="KW-0521">NADP</keyword>
<sequence length="349" mass="36987">MVPTEPVHGSGAGRVLLLGATGTIGRATARALRAAGHEVLVLVRRQAGRSPAEVAAALPGVTLVWGDVAEAGAVAEALAHAGPVRAIVSCLASRTGVAEEAWAIDHLAHRQALQAAQAAGVSQFVLLSAICLQRPRLAFQQAKLAFEAELQASPLAWVIVRPTAYFKSLSGQVDRVRRGGAFHVFGAGTGTACRPISDDDLAAYLVACLDDPARQRHILPIGGPGPALTPLDQARLLADLTGQPLRLRSVPLALLEHIAALLDGLARLTPRRWRAPIAQRAEYARIGRYYASESMLVWDAASSRYRDDLTPSTGRDTLADHYRRLLDAAPRSTQATPATQADPARPAAR</sequence>
<evidence type="ECO:0000313" key="12">
    <source>
        <dbReference type="Proteomes" id="UP000293433"/>
    </source>
</evidence>
<dbReference type="Pfam" id="PF13460">
    <property type="entry name" value="NAD_binding_10"/>
    <property type="match status" value="1"/>
</dbReference>
<dbReference type="UniPathway" id="UPA00668"/>
<evidence type="ECO:0000256" key="2">
    <source>
        <dbReference type="ARBA" id="ARBA00022857"/>
    </source>
</evidence>
<evidence type="ECO:0000313" key="11">
    <source>
        <dbReference type="EMBL" id="RZS58537.1"/>
    </source>
</evidence>
<organism evidence="11 12">
    <name type="scientific">Sphaerotilus mobilis</name>
    <dbReference type="NCBI Taxonomy" id="47994"/>
    <lineage>
        <taxon>Bacteria</taxon>
        <taxon>Pseudomonadati</taxon>
        <taxon>Pseudomonadota</taxon>
        <taxon>Betaproteobacteria</taxon>
        <taxon>Burkholderiales</taxon>
        <taxon>Sphaerotilaceae</taxon>
        <taxon>Sphaerotilus</taxon>
    </lineage>
</organism>
<comment type="pathway">
    <text evidence="1">Porphyrin-containing compound metabolism; chlorophyll biosynthesis.</text>
</comment>
<name>A0A4Q7LVW0_9BURK</name>
<dbReference type="PANTHER" id="PTHR47378">
    <property type="entry name" value="DIVINYL CHLOROPHYLLIDE A 8-VINYL-REDUCTASE, CHLOROPLASTIC"/>
    <property type="match status" value="1"/>
</dbReference>
<dbReference type="RefSeq" id="WP_130480670.1">
    <property type="nucleotide sequence ID" value="NZ_SGWV01000007.1"/>
</dbReference>
<evidence type="ECO:0000259" key="10">
    <source>
        <dbReference type="Pfam" id="PF13460"/>
    </source>
</evidence>
<dbReference type="InterPro" id="IPR036291">
    <property type="entry name" value="NAD(P)-bd_dom_sf"/>
</dbReference>
<evidence type="ECO:0000256" key="8">
    <source>
        <dbReference type="ARBA" id="ARBA00049498"/>
    </source>
</evidence>
<comment type="catalytic activity">
    <reaction evidence="8">
        <text>protochlorophyllide a + NADP(+) = 3,8-divinyl protochlorophyllide a + NADPH + H(+)</text>
        <dbReference type="Rhea" id="RHEA:48884"/>
        <dbReference type="ChEBI" id="CHEBI:15378"/>
        <dbReference type="ChEBI" id="CHEBI:57783"/>
        <dbReference type="ChEBI" id="CHEBI:58349"/>
        <dbReference type="ChEBI" id="CHEBI:58632"/>
        <dbReference type="ChEBI" id="CHEBI:83350"/>
        <dbReference type="EC" id="1.3.1.75"/>
    </reaction>
</comment>
<dbReference type="SUPFAM" id="SSF51735">
    <property type="entry name" value="NAD(P)-binding Rossmann-fold domains"/>
    <property type="match status" value="1"/>
</dbReference>
<keyword evidence="4" id="KW-0560">Oxidoreductase</keyword>
<dbReference type="Gene3D" id="3.40.50.720">
    <property type="entry name" value="NAD(P)-binding Rossmann-like Domain"/>
    <property type="match status" value="1"/>
</dbReference>
<dbReference type="EC" id="1.3.1.75" evidence="6"/>
<evidence type="ECO:0000256" key="4">
    <source>
        <dbReference type="ARBA" id="ARBA00023002"/>
    </source>
</evidence>
<dbReference type="Proteomes" id="UP000293433">
    <property type="component" value="Unassembled WGS sequence"/>
</dbReference>
<feature type="domain" description="NAD(P)-binding" evidence="10">
    <location>
        <begin position="19"/>
        <end position="212"/>
    </location>
</feature>
<dbReference type="InterPro" id="IPR016040">
    <property type="entry name" value="NAD(P)-bd_dom"/>
</dbReference>